<evidence type="ECO:0000313" key="3">
    <source>
        <dbReference type="EMBL" id="SFV91110.1"/>
    </source>
</evidence>
<dbReference type="EMBL" id="FPIB01000028">
    <property type="protein sequence ID" value="SFV91110.1"/>
    <property type="molecule type" value="Genomic_DNA"/>
</dbReference>
<feature type="domain" description="Lcl C-terminal" evidence="1">
    <location>
        <begin position="124"/>
        <end position="236"/>
    </location>
</feature>
<dbReference type="PANTHER" id="PTHR35812:SF1">
    <property type="entry name" value="LIPOPROTEIN"/>
    <property type="match status" value="1"/>
</dbReference>
<reference evidence="3" key="1">
    <citation type="submission" date="2016-10" db="EMBL/GenBank/DDBJ databases">
        <authorList>
            <person name="de Groot N.N."/>
        </authorList>
    </citation>
    <scope>NUCLEOTIDE SEQUENCE</scope>
</reference>
<dbReference type="Pfam" id="PF08308">
    <property type="entry name" value="PEGA"/>
    <property type="match status" value="1"/>
</dbReference>
<protein>
    <submittedName>
        <fullName evidence="3">Uncharacterized protein</fullName>
    </submittedName>
</protein>
<dbReference type="Pfam" id="PF07603">
    <property type="entry name" value="Lcl_C"/>
    <property type="match status" value="1"/>
</dbReference>
<dbReference type="InterPro" id="IPR013229">
    <property type="entry name" value="PEGA"/>
</dbReference>
<organism evidence="3">
    <name type="scientific">hydrothermal vent metagenome</name>
    <dbReference type="NCBI Taxonomy" id="652676"/>
    <lineage>
        <taxon>unclassified sequences</taxon>
        <taxon>metagenomes</taxon>
        <taxon>ecological metagenomes</taxon>
    </lineage>
</organism>
<dbReference type="InterPro" id="IPR011460">
    <property type="entry name" value="Lcl_C"/>
</dbReference>
<evidence type="ECO:0000259" key="1">
    <source>
        <dbReference type="Pfam" id="PF07603"/>
    </source>
</evidence>
<feature type="domain" description="PEGA" evidence="2">
    <location>
        <begin position="24"/>
        <end position="98"/>
    </location>
</feature>
<dbReference type="PANTHER" id="PTHR35812">
    <property type="entry name" value="LIPOPROTEIN"/>
    <property type="match status" value="1"/>
</dbReference>
<dbReference type="AlphaFoldDB" id="A0A1W1EB15"/>
<accession>A0A1W1EB15</accession>
<name>A0A1W1EB15_9ZZZZ</name>
<sequence length="239" mass="26981">MKKQLQVVLAALLLATGSLYAGKGKIRVAADQEGAYIYVDGKKKAMTGEGFTSILLEEGEHNIKVAKDIDENYEYVQSKKVFVGEDTSTKLSFKLKRTITAQGKAMQAQKDAAKLVRWEKRGDVVVDTKLGLIWQDNSVAKNTKKSWKDAKRYCANLTYGKKPMRLPTYDELLSIVDYDRYDPAIMPSFKNVNTSDPYWSSSVYVANEKYAWIVSFENGSTNGGNKTYEYYVLCVRGRQ</sequence>
<evidence type="ECO:0000259" key="2">
    <source>
        <dbReference type="Pfam" id="PF08308"/>
    </source>
</evidence>
<proteinExistence type="predicted"/>
<gene>
    <name evidence="3" type="ORF">MNB_SV-4-162</name>
</gene>